<dbReference type="InterPro" id="IPR012561">
    <property type="entry name" value="Ferlin_B-domain"/>
</dbReference>
<keyword evidence="5" id="KW-0812">Transmembrane</keyword>
<dbReference type="AlphaFoldDB" id="A0A6J1VP43"/>
<evidence type="ECO:0000259" key="10">
    <source>
        <dbReference type="PROSITE" id="PS50004"/>
    </source>
</evidence>
<dbReference type="Pfam" id="PF08150">
    <property type="entry name" value="FerB"/>
    <property type="match status" value="1"/>
</dbReference>
<dbReference type="InterPro" id="IPR012968">
    <property type="entry name" value="FerIin_dom"/>
</dbReference>
<evidence type="ECO:0000256" key="6">
    <source>
        <dbReference type="ARBA" id="ARBA00022737"/>
    </source>
</evidence>
<feature type="domain" description="C2" evidence="10">
    <location>
        <begin position="916"/>
        <end position="1052"/>
    </location>
</feature>
<sequence length="1245" mass="143133">MKVYLPLGIERSTRVVQKDQNPIWNETLMWYLDQELLDNSSFAIVKLLEWGTKIQNRDFGSVEVALGGAAEKPNVMMIKKNQSLRNNSLQPTGASGIEEFTLKENEAPQVPAPTSTTTKELSNKKQLFQVRVIIIECRQLQENNVKPVVKTFVQNFNETPLHLFDQFITIQIEMGLVYDSPGHAMISKWLSLYDPVNLNAGFKGYVKVTLCVLGAGDRAPDLDRPAETGDLESNLLQLASVPAARTASLQLYIYRAEDVPQIQDDTVTPFTAPPVDPLSISVDPSLEVNFGGRVLRTKVILGDTNPVWNQVLCFPMQEEGTTYRGRVLMELRTLREPIPVQKIEDIPGETVKKMQYFLPQFRYGLCVVFYSATMLADITEPIQFEVSLGNYGNKFDETCKPFASTTQYCHAVYDGNFYYYLPWYDTKPMVTITSFWEDVSYRVACTNTLQFIHERLKKNLDTLKTILQPHDPLVAVVWKKLQKELVEDCKKPLPALDIQKAVTVLDKQLWKLRVRVLQQIGKAAEKTNWKTPLQKLIPKVEGWLNRIASVAVETQISIPDVMIWMLLDDQRVAYVRVKSQSIMFSKDGPYAKGRLCGKTHTLFLKGMQSKMNYDPIPAVLRVRMWMGRMADCADFMRCCEGRIAVYAETYENQKKTHGIWGVMDLMPHPNFSDVTGQVSLPKDTFQLPTGWQWDSEWAVEPQRRLLLDKETNYSEVIQEVYENQSRQPSRRWKPARVPYSNASGVPAPRKEDILCPPGWVFVEEWKVELNRAVDDAGWEYGVAIPPAEFPHSWNTAEKTYHTHRRRRWLRKRFRNLGRETQQNQMAAFLQLHLDIKVKEDVWEYAPLYGWRFHLQRQPDDVFRRRCWRRKLAPVAPSLVAPIFYLEGSLGVEVGDRQKKKKTEAGRKDEKEEVELEPPASQGLLKKNTPLLYCVFKGPMYFQLRCYMYQARDLLRSIVKGTADPVAHVSFLHLSHCTHVISGTLHPCWDETLLFEDILIYGDPQGTAQDPPIVAVEIFDYDSGARSNDFMGRCICIPMVCLDLNVRSIPRLQKHPITRNEEENGYLMAAFELLLDRKDGSMGKLPPPTWKVGVYTIPKGIRPILRLMAVEILAWGLRDMKNYNLMVVNNPSLIIECGGESIQTTTIRNFQEYPNFSINVYLMKVYLPVDEDYSPPIELKVIDHRDFGYKPVVGQATVRSLSQYYCNPLEESKVHNLPPREIDQLQIMVLEESERKEDRQAQHLSH</sequence>
<dbReference type="SMART" id="SM00694">
    <property type="entry name" value="DysFC"/>
    <property type="match status" value="2"/>
</dbReference>
<feature type="domain" description="C2" evidence="10">
    <location>
        <begin position="1085"/>
        <end position="1214"/>
    </location>
</feature>
<accession>A0A6J1VP43</accession>
<organism evidence="11 12">
    <name type="scientific">Notechis scutatus</name>
    <name type="common">mainland tiger snake</name>
    <dbReference type="NCBI Taxonomy" id="8663"/>
    <lineage>
        <taxon>Eukaryota</taxon>
        <taxon>Metazoa</taxon>
        <taxon>Chordata</taxon>
        <taxon>Craniata</taxon>
        <taxon>Vertebrata</taxon>
        <taxon>Euteleostomi</taxon>
        <taxon>Lepidosauria</taxon>
        <taxon>Squamata</taxon>
        <taxon>Bifurcata</taxon>
        <taxon>Unidentata</taxon>
        <taxon>Episquamata</taxon>
        <taxon>Toxicofera</taxon>
        <taxon>Serpentes</taxon>
        <taxon>Colubroidea</taxon>
        <taxon>Elapidae</taxon>
        <taxon>Hydrophiinae</taxon>
        <taxon>Notechis</taxon>
    </lineage>
</organism>
<dbReference type="PROSITE" id="PS50004">
    <property type="entry name" value="C2"/>
    <property type="match status" value="4"/>
</dbReference>
<evidence type="ECO:0000256" key="3">
    <source>
        <dbReference type="ARBA" id="ARBA00007561"/>
    </source>
</evidence>
<evidence type="ECO:0000256" key="1">
    <source>
        <dbReference type="ARBA" id="ARBA00004167"/>
    </source>
</evidence>
<evidence type="ECO:0000256" key="9">
    <source>
        <dbReference type="SAM" id="MobiDB-lite"/>
    </source>
</evidence>
<dbReference type="GO" id="GO:0061025">
    <property type="term" value="P:membrane fusion"/>
    <property type="evidence" value="ECO:0007669"/>
    <property type="project" value="TreeGrafter"/>
</dbReference>
<keyword evidence="6" id="KW-0677">Repeat</keyword>
<dbReference type="Pfam" id="PF00168">
    <property type="entry name" value="C2"/>
    <property type="match status" value="3"/>
</dbReference>
<comment type="similarity">
    <text evidence="3">Belongs to the ferlin family.</text>
</comment>
<evidence type="ECO:0000256" key="4">
    <source>
        <dbReference type="ARBA" id="ARBA00022475"/>
    </source>
</evidence>
<dbReference type="InterPro" id="IPR012560">
    <property type="entry name" value="Ferlin_A-domain"/>
</dbReference>
<dbReference type="CDD" id="cd04017">
    <property type="entry name" value="C2D_Ferlin"/>
    <property type="match status" value="1"/>
</dbReference>
<reference evidence="12" key="1">
    <citation type="submission" date="2025-08" db="UniProtKB">
        <authorList>
            <consortium name="RefSeq"/>
        </authorList>
    </citation>
    <scope>IDENTIFICATION</scope>
</reference>
<evidence type="ECO:0000256" key="5">
    <source>
        <dbReference type="ARBA" id="ARBA00022692"/>
    </source>
</evidence>
<evidence type="ECO:0000256" key="8">
    <source>
        <dbReference type="ARBA" id="ARBA00023136"/>
    </source>
</evidence>
<dbReference type="RefSeq" id="XP_026544831.1">
    <property type="nucleotide sequence ID" value="XM_026689046.1"/>
</dbReference>
<dbReference type="SUPFAM" id="SSF49562">
    <property type="entry name" value="C2 domain (Calcium/lipid-binding domain, CaLB)"/>
    <property type="match status" value="4"/>
</dbReference>
<gene>
    <name evidence="12" type="primary">LOC113426652</name>
</gene>
<dbReference type="SMART" id="SM00693">
    <property type="entry name" value="DysFN"/>
    <property type="match status" value="2"/>
</dbReference>
<dbReference type="PANTHER" id="PTHR12546:SF34">
    <property type="entry name" value="FER-1-LIKE PROTEIN 5"/>
    <property type="match status" value="1"/>
</dbReference>
<keyword evidence="11" id="KW-1185">Reference proteome</keyword>
<dbReference type="Proteomes" id="UP000504612">
    <property type="component" value="Unplaced"/>
</dbReference>
<comment type="subcellular location">
    <subcellularLocation>
        <location evidence="2">Cell membrane</location>
    </subcellularLocation>
    <subcellularLocation>
        <location evidence="1">Membrane</location>
        <topology evidence="1">Single-pass membrane protein</topology>
    </subcellularLocation>
</comment>
<evidence type="ECO:0000313" key="12">
    <source>
        <dbReference type="RefSeq" id="XP_026544831.1"/>
    </source>
</evidence>
<keyword evidence="7" id="KW-1133">Transmembrane helix</keyword>
<dbReference type="PANTHER" id="PTHR12546">
    <property type="entry name" value="FER-1-LIKE"/>
    <property type="match status" value="1"/>
</dbReference>
<keyword evidence="8" id="KW-0472">Membrane</keyword>
<evidence type="ECO:0000256" key="7">
    <source>
        <dbReference type="ARBA" id="ARBA00022989"/>
    </source>
</evidence>
<dbReference type="KEGG" id="nss:113426652"/>
<proteinExistence type="inferred from homology"/>
<dbReference type="Pfam" id="PF08165">
    <property type="entry name" value="FerA"/>
    <property type="match status" value="1"/>
</dbReference>
<dbReference type="SMART" id="SM01201">
    <property type="entry name" value="FerB"/>
    <property type="match status" value="1"/>
</dbReference>
<dbReference type="Pfam" id="PF08151">
    <property type="entry name" value="FerI"/>
    <property type="match status" value="1"/>
</dbReference>
<dbReference type="InterPro" id="IPR035892">
    <property type="entry name" value="C2_domain_sf"/>
</dbReference>
<dbReference type="InterPro" id="IPR037721">
    <property type="entry name" value="Ferlin"/>
</dbReference>
<dbReference type="SMART" id="SM00239">
    <property type="entry name" value="C2"/>
    <property type="match status" value="2"/>
</dbReference>
<keyword evidence="4" id="KW-1003">Cell membrane</keyword>
<feature type="domain" description="C2" evidence="10">
    <location>
        <begin position="227"/>
        <end position="367"/>
    </location>
</feature>
<dbReference type="InterPro" id="IPR037723">
    <property type="entry name" value="C2D_Ferlin"/>
</dbReference>
<dbReference type="Gene3D" id="2.60.40.150">
    <property type="entry name" value="C2 domain"/>
    <property type="match status" value="3"/>
</dbReference>
<name>A0A6J1VP43_9SAUR</name>
<dbReference type="GO" id="GO:0007009">
    <property type="term" value="P:plasma membrane organization"/>
    <property type="evidence" value="ECO:0007669"/>
    <property type="project" value="TreeGrafter"/>
</dbReference>
<dbReference type="GO" id="GO:0005886">
    <property type="term" value="C:plasma membrane"/>
    <property type="evidence" value="ECO:0007669"/>
    <property type="project" value="UniProtKB-SubCell"/>
</dbReference>
<feature type="domain" description="C2" evidence="10">
    <location>
        <begin position="1"/>
        <end position="79"/>
    </location>
</feature>
<dbReference type="InterPro" id="IPR000008">
    <property type="entry name" value="C2_dom"/>
</dbReference>
<protein>
    <submittedName>
        <fullName evidence="12">Myoferlin-like</fullName>
    </submittedName>
</protein>
<evidence type="ECO:0000313" key="11">
    <source>
        <dbReference type="Proteomes" id="UP000504612"/>
    </source>
</evidence>
<dbReference type="GeneID" id="113426652"/>
<dbReference type="SMART" id="SM01202">
    <property type="entry name" value="FerI"/>
    <property type="match status" value="1"/>
</dbReference>
<dbReference type="SMART" id="SM01200">
    <property type="entry name" value="FerA"/>
    <property type="match status" value="1"/>
</dbReference>
<feature type="region of interest" description="Disordered" evidence="9">
    <location>
        <begin position="895"/>
        <end position="918"/>
    </location>
</feature>
<evidence type="ECO:0000256" key="2">
    <source>
        <dbReference type="ARBA" id="ARBA00004236"/>
    </source>
</evidence>
<dbReference type="InterPro" id="IPR006614">
    <property type="entry name" value="Peroxin/Ferlin"/>
</dbReference>